<protein>
    <submittedName>
        <fullName evidence="2">Uncharacterized protein</fullName>
    </submittedName>
</protein>
<accession>A0A382DFY1</accession>
<feature type="non-terminal residue" evidence="2">
    <location>
        <position position="1"/>
    </location>
</feature>
<organism evidence="2">
    <name type="scientific">marine metagenome</name>
    <dbReference type="NCBI Taxonomy" id="408172"/>
    <lineage>
        <taxon>unclassified sequences</taxon>
        <taxon>metagenomes</taxon>
        <taxon>ecological metagenomes</taxon>
    </lineage>
</organism>
<name>A0A382DFY1_9ZZZZ</name>
<sequence>AQTGTTTSSEITAANVTGTAVSTDMTAVLSRDANDGHWHTWETTVTTTETTTETTTATTVTNTLVDTTTVVARTGVAFVSCTYIDGIESGCSTQQSWDDPTTTATAGDPYTEASTTSATADVVTSASTSASEQVEQGCSEGGWTGMGDWCIVSSGSRSDVDLIQFTLEETTNVRIDAETNLTYQQFVAGNHEYGDPYIYLNEDNNPADGNHSGDASAVTVGTQIESDDDGGRQCDDNGGIQGCINPPSTATDPDETPTVRACVDTGTDCSGLVVGDLTTGVPVIDNVSDTWDSEIVRTDLAEGDYVVRASVYNSSHDGWYRLTIEEDE</sequence>
<gene>
    <name evidence="2" type="ORF">METZ01_LOCUS189816</name>
</gene>
<evidence type="ECO:0000313" key="2">
    <source>
        <dbReference type="EMBL" id="SVB36962.1"/>
    </source>
</evidence>
<reference evidence="2" key="1">
    <citation type="submission" date="2018-05" db="EMBL/GenBank/DDBJ databases">
        <authorList>
            <person name="Lanie J.A."/>
            <person name="Ng W.-L."/>
            <person name="Kazmierczak K.M."/>
            <person name="Andrzejewski T.M."/>
            <person name="Davidsen T.M."/>
            <person name="Wayne K.J."/>
            <person name="Tettelin H."/>
            <person name="Glass J.I."/>
            <person name="Rusch D."/>
            <person name="Podicherti R."/>
            <person name="Tsui H.-C.T."/>
            <person name="Winkler M.E."/>
        </authorList>
    </citation>
    <scope>NUCLEOTIDE SEQUENCE</scope>
</reference>
<feature type="region of interest" description="Disordered" evidence="1">
    <location>
        <begin position="92"/>
        <end position="118"/>
    </location>
</feature>
<dbReference type="EMBL" id="UINC01039053">
    <property type="protein sequence ID" value="SVB36962.1"/>
    <property type="molecule type" value="Genomic_DNA"/>
</dbReference>
<evidence type="ECO:0000256" key="1">
    <source>
        <dbReference type="SAM" id="MobiDB-lite"/>
    </source>
</evidence>
<proteinExistence type="predicted"/>
<dbReference type="AlphaFoldDB" id="A0A382DFY1"/>
<feature type="compositionally biased region" description="Low complexity" evidence="1">
    <location>
        <begin position="101"/>
        <end position="118"/>
    </location>
</feature>